<evidence type="ECO:0000256" key="2">
    <source>
        <dbReference type="SAM" id="MobiDB-lite"/>
    </source>
</evidence>
<reference evidence="3" key="1">
    <citation type="submission" date="2020-11" db="EMBL/GenBank/DDBJ databases">
        <authorList>
            <consortium name="DOE Joint Genome Institute"/>
            <person name="Ahrendt S."/>
            <person name="Riley R."/>
            <person name="Andreopoulos W."/>
            <person name="Labutti K."/>
            <person name="Pangilinan J."/>
            <person name="Ruiz-Duenas F.J."/>
            <person name="Barrasa J.M."/>
            <person name="Sanchez-Garcia M."/>
            <person name="Camarero S."/>
            <person name="Miyauchi S."/>
            <person name="Serrano A."/>
            <person name="Linde D."/>
            <person name="Babiker R."/>
            <person name="Drula E."/>
            <person name="Ayuso-Fernandez I."/>
            <person name="Pacheco R."/>
            <person name="Padilla G."/>
            <person name="Ferreira P."/>
            <person name="Barriuso J."/>
            <person name="Kellner H."/>
            <person name="Castanera R."/>
            <person name="Alfaro M."/>
            <person name="Ramirez L."/>
            <person name="Pisabarro A.G."/>
            <person name="Kuo A."/>
            <person name="Tritt A."/>
            <person name="Lipzen A."/>
            <person name="He G."/>
            <person name="Yan M."/>
            <person name="Ng V."/>
            <person name="Cullen D."/>
            <person name="Martin F."/>
            <person name="Rosso M.-N."/>
            <person name="Henrissat B."/>
            <person name="Hibbett D."/>
            <person name="Martinez A.T."/>
            <person name="Grigoriev I.V."/>
        </authorList>
    </citation>
    <scope>NUCLEOTIDE SEQUENCE</scope>
    <source>
        <strain evidence="3">MF-IS2</strain>
    </source>
</reference>
<dbReference type="Gene3D" id="6.10.250.90">
    <property type="match status" value="1"/>
</dbReference>
<comment type="caution">
    <text evidence="3">The sequence shown here is derived from an EMBL/GenBank/DDBJ whole genome shotgun (WGS) entry which is preliminary data.</text>
</comment>
<keyword evidence="4" id="KW-1185">Reference proteome</keyword>
<feature type="region of interest" description="Disordered" evidence="2">
    <location>
        <begin position="116"/>
        <end position="135"/>
    </location>
</feature>
<evidence type="ECO:0000256" key="1">
    <source>
        <dbReference type="SAM" id="Coils"/>
    </source>
</evidence>
<keyword evidence="1" id="KW-0175">Coiled coil</keyword>
<dbReference type="OrthoDB" id="331602at2759"/>
<evidence type="ECO:0000313" key="4">
    <source>
        <dbReference type="Proteomes" id="UP000807342"/>
    </source>
</evidence>
<gene>
    <name evidence="3" type="ORF">P691DRAFT_761852</name>
</gene>
<name>A0A9P5XA26_9AGAR</name>
<dbReference type="AlphaFoldDB" id="A0A9P5XA26"/>
<dbReference type="EMBL" id="MU151259">
    <property type="protein sequence ID" value="KAF9446172.1"/>
    <property type="molecule type" value="Genomic_DNA"/>
</dbReference>
<evidence type="ECO:0000313" key="3">
    <source>
        <dbReference type="EMBL" id="KAF9446172.1"/>
    </source>
</evidence>
<feature type="coiled-coil region" evidence="1">
    <location>
        <begin position="149"/>
        <end position="176"/>
    </location>
</feature>
<dbReference type="Proteomes" id="UP000807342">
    <property type="component" value="Unassembled WGS sequence"/>
</dbReference>
<organism evidence="3 4">
    <name type="scientific">Macrolepiota fuliginosa MF-IS2</name>
    <dbReference type="NCBI Taxonomy" id="1400762"/>
    <lineage>
        <taxon>Eukaryota</taxon>
        <taxon>Fungi</taxon>
        <taxon>Dikarya</taxon>
        <taxon>Basidiomycota</taxon>
        <taxon>Agaricomycotina</taxon>
        <taxon>Agaricomycetes</taxon>
        <taxon>Agaricomycetidae</taxon>
        <taxon>Agaricales</taxon>
        <taxon>Agaricineae</taxon>
        <taxon>Agaricaceae</taxon>
        <taxon>Macrolepiota</taxon>
    </lineage>
</organism>
<sequence length="239" mass="26505">MHTGCLNVLATDPSISHTQNLTSLHLAHTTLVETHGSTLASLQHLGSTNTTLTSQLTEPAQVIDALKDQIELAKGDAQQPLWRVPMHKKQEWTTSRLMNASSNVYPNLGLSFPNTSPRLPLSPTTPSTPAPHAESPHALLNELPSLKSRSESEITNTELEEKVDKLEQGLFELSGEIAKGRHIPPNTHVLQLVDNFEQQWFDLRQATLDKLRSENVAPLDRLYTLELSTPHPSTTSKRR</sequence>
<accession>A0A9P5XA26</accession>
<protein>
    <submittedName>
        <fullName evidence="3">Uncharacterized protein</fullName>
    </submittedName>
</protein>
<proteinExistence type="predicted"/>